<organism evidence="1">
    <name type="scientific">Streptomyces sp. NBC_00093</name>
    <dbReference type="NCBI Taxonomy" id="2975649"/>
    <lineage>
        <taxon>Bacteria</taxon>
        <taxon>Bacillati</taxon>
        <taxon>Actinomycetota</taxon>
        <taxon>Actinomycetes</taxon>
        <taxon>Kitasatosporales</taxon>
        <taxon>Streptomycetaceae</taxon>
        <taxon>Streptomyces</taxon>
    </lineage>
</organism>
<protein>
    <submittedName>
        <fullName evidence="1">DUF1036 domain-containing protein</fullName>
    </submittedName>
</protein>
<dbReference type="AlphaFoldDB" id="A0AAU2A9L9"/>
<evidence type="ECO:0000313" key="1">
    <source>
        <dbReference type="EMBL" id="WTT20244.1"/>
    </source>
</evidence>
<reference evidence="1" key="1">
    <citation type="submission" date="2022-10" db="EMBL/GenBank/DDBJ databases">
        <title>The complete genomes of actinobacterial strains from the NBC collection.</title>
        <authorList>
            <person name="Joergensen T.S."/>
            <person name="Alvarez Arevalo M."/>
            <person name="Sterndorff E.B."/>
            <person name="Faurdal D."/>
            <person name="Vuksanovic O."/>
            <person name="Mourched A.-S."/>
            <person name="Charusanti P."/>
            <person name="Shaw S."/>
            <person name="Blin K."/>
            <person name="Weber T."/>
        </authorList>
    </citation>
    <scope>NUCLEOTIDE SEQUENCE</scope>
    <source>
        <strain evidence="1">NBC_00093</strain>
    </source>
</reference>
<gene>
    <name evidence="1" type="ORF">OHA22_34315</name>
</gene>
<proteinExistence type="predicted"/>
<dbReference type="EMBL" id="CP108222">
    <property type="protein sequence ID" value="WTT20244.1"/>
    <property type="molecule type" value="Genomic_DNA"/>
</dbReference>
<name>A0AAU2A9L9_9ACTN</name>
<sequence length="140" mass="15198">MELRIRNRYHLTVSTAILFFSPDTCAEYGRWGTRGWWNIPPGGEAYVLDTDNTWSYIYGEAADGTLWTDVNGPQIYVRQQAFRSCLLIGDTQSRLVGTVKVRSGVVNLNPPTRAVTALPAAVSGGLEVSASGPAGLAGRH</sequence>
<accession>A0AAU2A9L9</accession>